<organism evidence="5 6">
    <name type="scientific">Streptomyces kanamyceticus</name>
    <dbReference type="NCBI Taxonomy" id="1967"/>
    <lineage>
        <taxon>Bacteria</taxon>
        <taxon>Bacillati</taxon>
        <taxon>Actinomycetota</taxon>
        <taxon>Actinomycetes</taxon>
        <taxon>Kitasatosporales</taxon>
        <taxon>Streptomycetaceae</taxon>
        <taxon>Streptomyces</taxon>
    </lineage>
</organism>
<dbReference type="GO" id="GO:0016491">
    <property type="term" value="F:oxidoreductase activity"/>
    <property type="evidence" value="ECO:0007669"/>
    <property type="project" value="UniProtKB-KW"/>
</dbReference>
<evidence type="ECO:0000313" key="6">
    <source>
        <dbReference type="Proteomes" id="UP000325529"/>
    </source>
</evidence>
<feature type="domain" description="FAD-binding" evidence="4">
    <location>
        <begin position="34"/>
        <end position="378"/>
    </location>
</feature>
<name>A0A5J6G5E3_STRKN</name>
<dbReference type="KEGG" id="ska:CP970_04030"/>
<dbReference type="OrthoDB" id="103324at2"/>
<dbReference type="GO" id="GO:0071949">
    <property type="term" value="F:FAD binding"/>
    <property type="evidence" value="ECO:0007669"/>
    <property type="project" value="InterPro"/>
</dbReference>
<dbReference type="RefSeq" id="WP_107098917.1">
    <property type="nucleotide sequence ID" value="NZ_CP023699.1"/>
</dbReference>
<evidence type="ECO:0000256" key="3">
    <source>
        <dbReference type="SAM" id="MobiDB-lite"/>
    </source>
</evidence>
<feature type="region of interest" description="Disordered" evidence="3">
    <location>
        <begin position="1"/>
        <end position="28"/>
    </location>
</feature>
<feature type="compositionally biased region" description="Low complexity" evidence="3">
    <location>
        <begin position="1"/>
        <end position="11"/>
    </location>
</feature>
<dbReference type="SUPFAM" id="SSF51905">
    <property type="entry name" value="FAD/NAD(P)-binding domain"/>
    <property type="match status" value="1"/>
</dbReference>
<dbReference type="AlphaFoldDB" id="A0A5J6G5E3"/>
<dbReference type="InterPro" id="IPR002938">
    <property type="entry name" value="FAD-bd"/>
</dbReference>
<dbReference type="InterPro" id="IPR036188">
    <property type="entry name" value="FAD/NAD-bd_sf"/>
</dbReference>
<evidence type="ECO:0000259" key="4">
    <source>
        <dbReference type="Pfam" id="PF01494"/>
    </source>
</evidence>
<dbReference type="PANTHER" id="PTHR43747">
    <property type="entry name" value="FAD-BINDING PROTEIN"/>
    <property type="match status" value="1"/>
</dbReference>
<accession>A0A5J6G5E3</accession>
<evidence type="ECO:0000256" key="2">
    <source>
        <dbReference type="ARBA" id="ARBA00038396"/>
    </source>
</evidence>
<dbReference type="Gene3D" id="3.50.50.60">
    <property type="entry name" value="FAD/NAD(P)-binding domain"/>
    <property type="match status" value="1"/>
</dbReference>
<proteinExistence type="inferred from homology"/>
<gene>
    <name evidence="5" type="ORF">CP970_04030</name>
</gene>
<sequence length="617" mass="70007">MPEPKSTAAAAKAEKTGPPAPDDGAATSPNRIRADVCVMGFGVVGLINAIALAKRGLSVVIIDQPTEKQLASYKVGESLLVYSNAFLRAIGELDEPLEQSFGKEGFWMAHGLEGRTSFDDSVSEWGFESDLPPHWIEKIENPLFHRTMFKDSQIVRPEIEAVLRERAKDFEGLTFLDSGLVRDIDLGDGDNDHTLRWSSRNKKESGEISARWMVDCTGRTRVLAKRFDHELRLDDGFATTAAWAQFSHCSDETFDERWNFSFPDGGEAHRDRNTLHLWGDGYWIWLIRLNGDRISVGVTYSQGRPPEEGNARDVFWKILRRYPLLDWLTEDNVLEFSAYRDVQRMTDTFISPKRYAMAGDASSIIDAFYSQGISLSMSTSWHIANIAQRDVRQNHLDLDYLDHVNRAVTADWRIMRSMVQSKYGPAIADSRFFILDHLLDYMIFGAALLGRFRVSRWLTETGGRTDEETVEHAQLRAGLERRLFLSQSAPWHHLDPHRVAGLVEKWHRSLESRALWRLENDVKLPPTKAGLRAHAALPGIWRLPYVHKLSRADLTLPAIKEPEFMKVTGNEHRPVLMAGSGPMLVTMTTLGTVLDIADTKVRKARMALRRLRGRRTS</sequence>
<dbReference type="InterPro" id="IPR050816">
    <property type="entry name" value="Flavin-dep_Halogenase_NPB"/>
</dbReference>
<evidence type="ECO:0000313" key="5">
    <source>
        <dbReference type="EMBL" id="QEU90183.1"/>
    </source>
</evidence>
<protein>
    <submittedName>
        <fullName evidence="5">FAD-dependent oxidoreductase</fullName>
    </submittedName>
</protein>
<comment type="similarity">
    <text evidence="2">Belongs to the flavin-dependent halogenase family. Bacterial tryptophan halogenase subfamily.</text>
</comment>
<dbReference type="Pfam" id="PF01494">
    <property type="entry name" value="FAD_binding_3"/>
    <property type="match status" value="1"/>
</dbReference>
<keyword evidence="6" id="KW-1185">Reference proteome</keyword>
<reference evidence="5 6" key="1">
    <citation type="submission" date="2017-09" db="EMBL/GenBank/DDBJ databases">
        <authorList>
            <person name="Lee N."/>
            <person name="Cho B.-K."/>
        </authorList>
    </citation>
    <scope>NUCLEOTIDE SEQUENCE [LARGE SCALE GENOMIC DNA]</scope>
    <source>
        <strain evidence="5 6">ATCC 12853</strain>
    </source>
</reference>
<keyword evidence="1" id="KW-0560">Oxidoreductase</keyword>
<dbReference type="Proteomes" id="UP000325529">
    <property type="component" value="Chromosome"/>
</dbReference>
<dbReference type="PANTHER" id="PTHR43747:SF5">
    <property type="entry name" value="FAD-BINDING DOMAIN-CONTAINING PROTEIN"/>
    <property type="match status" value="1"/>
</dbReference>
<dbReference type="EMBL" id="CP023699">
    <property type="protein sequence ID" value="QEU90183.1"/>
    <property type="molecule type" value="Genomic_DNA"/>
</dbReference>
<evidence type="ECO:0000256" key="1">
    <source>
        <dbReference type="ARBA" id="ARBA00023002"/>
    </source>
</evidence>